<evidence type="ECO:0000259" key="12">
    <source>
        <dbReference type="Pfam" id="PF21687"/>
    </source>
</evidence>
<keyword evidence="6" id="KW-0812">Transmembrane</keyword>
<comment type="similarity">
    <text evidence="2 10">Belongs to the GSP K family.</text>
</comment>
<keyword evidence="7" id="KW-0653">Protein transport</keyword>
<evidence type="ECO:0000313" key="14">
    <source>
        <dbReference type="Proteomes" id="UP000571950"/>
    </source>
</evidence>
<dbReference type="InterPro" id="IPR045584">
    <property type="entry name" value="Pilin-like"/>
</dbReference>
<organism evidence="13 14">
    <name type="scientific">Sphingobium jiangsuense</name>
    <dbReference type="NCBI Taxonomy" id="870476"/>
    <lineage>
        <taxon>Bacteria</taxon>
        <taxon>Pseudomonadati</taxon>
        <taxon>Pseudomonadota</taxon>
        <taxon>Alphaproteobacteria</taxon>
        <taxon>Sphingomonadales</taxon>
        <taxon>Sphingomonadaceae</taxon>
        <taxon>Sphingobium</taxon>
    </lineage>
</organism>
<accession>A0A7W6FS54</accession>
<evidence type="ECO:0000256" key="3">
    <source>
        <dbReference type="ARBA" id="ARBA00022448"/>
    </source>
</evidence>
<evidence type="ECO:0000256" key="8">
    <source>
        <dbReference type="ARBA" id="ARBA00022989"/>
    </source>
</evidence>
<dbReference type="PANTHER" id="PTHR38831:SF1">
    <property type="entry name" value="TYPE II SECRETION SYSTEM PROTEIN K-RELATED"/>
    <property type="match status" value="1"/>
</dbReference>
<evidence type="ECO:0000256" key="6">
    <source>
        <dbReference type="ARBA" id="ARBA00022692"/>
    </source>
</evidence>
<dbReference type="InterPro" id="IPR049179">
    <property type="entry name" value="T2SSK_SAM-like_2nd"/>
</dbReference>
<dbReference type="SUPFAM" id="SSF158544">
    <property type="entry name" value="GspK insert domain-like"/>
    <property type="match status" value="2"/>
</dbReference>
<evidence type="ECO:0000256" key="4">
    <source>
        <dbReference type="ARBA" id="ARBA00022475"/>
    </source>
</evidence>
<dbReference type="AlphaFoldDB" id="A0A7W6FS54"/>
<keyword evidence="8" id="KW-1133">Transmembrane helix</keyword>
<dbReference type="RefSeq" id="WP_188073165.1">
    <property type="nucleotide sequence ID" value="NZ_BSPS01000046.1"/>
</dbReference>
<protein>
    <recommendedName>
        <fullName evidence="10">Type II secretion system protein K</fullName>
    </recommendedName>
</protein>
<dbReference type="InterPro" id="IPR038072">
    <property type="entry name" value="GspK_central_sf"/>
</dbReference>
<feature type="domain" description="T2SS protein K second SAM-like" evidence="11">
    <location>
        <begin position="226"/>
        <end position="284"/>
    </location>
</feature>
<dbReference type="PIRSF" id="PIRSF002786">
    <property type="entry name" value="XcpX"/>
    <property type="match status" value="1"/>
</dbReference>
<evidence type="ECO:0000259" key="11">
    <source>
        <dbReference type="Pfam" id="PF03934"/>
    </source>
</evidence>
<keyword evidence="14" id="KW-1185">Reference proteome</keyword>
<dbReference type="NCBIfam" id="NF037980">
    <property type="entry name" value="T2SS_GspK"/>
    <property type="match status" value="1"/>
</dbReference>
<name>A0A7W6FS54_9SPHN</name>
<dbReference type="Pfam" id="PF21687">
    <property type="entry name" value="T2SSK_1st"/>
    <property type="match status" value="1"/>
</dbReference>
<dbReference type="GO" id="GO:0009306">
    <property type="term" value="P:protein secretion"/>
    <property type="evidence" value="ECO:0007669"/>
    <property type="project" value="InterPro"/>
</dbReference>
<evidence type="ECO:0000256" key="1">
    <source>
        <dbReference type="ARBA" id="ARBA00004533"/>
    </source>
</evidence>
<evidence type="ECO:0000256" key="2">
    <source>
        <dbReference type="ARBA" id="ARBA00007246"/>
    </source>
</evidence>
<keyword evidence="9 10" id="KW-0472">Membrane</keyword>
<evidence type="ECO:0000313" key="13">
    <source>
        <dbReference type="EMBL" id="MBB3927704.1"/>
    </source>
</evidence>
<keyword evidence="4 10" id="KW-1003">Cell membrane</keyword>
<dbReference type="Gene3D" id="3.30.1300.30">
    <property type="entry name" value="GSPII I/J protein-like"/>
    <property type="match status" value="1"/>
</dbReference>
<comment type="subcellular location">
    <subcellularLocation>
        <location evidence="1 10">Cell inner membrane</location>
    </subcellularLocation>
</comment>
<dbReference type="InterPro" id="IPR049031">
    <property type="entry name" value="T2SSK_SAM-like_1st"/>
</dbReference>
<dbReference type="EMBL" id="JACIDT010000014">
    <property type="protein sequence ID" value="MBB3927704.1"/>
    <property type="molecule type" value="Genomic_DNA"/>
</dbReference>
<feature type="domain" description="T2SS protein K first SAM-like" evidence="12">
    <location>
        <begin position="110"/>
        <end position="220"/>
    </location>
</feature>
<dbReference type="Gene3D" id="1.10.40.60">
    <property type="entry name" value="EpsJ-like"/>
    <property type="match status" value="2"/>
</dbReference>
<dbReference type="SUPFAM" id="SSF54523">
    <property type="entry name" value="Pili subunits"/>
    <property type="match status" value="1"/>
</dbReference>
<dbReference type="Pfam" id="PF03934">
    <property type="entry name" value="T2SSK"/>
    <property type="match status" value="1"/>
</dbReference>
<evidence type="ECO:0000256" key="10">
    <source>
        <dbReference type="PIRNR" id="PIRNR002786"/>
    </source>
</evidence>
<evidence type="ECO:0000256" key="5">
    <source>
        <dbReference type="ARBA" id="ARBA00022519"/>
    </source>
</evidence>
<proteinExistence type="inferred from homology"/>
<sequence>MNDRASRPLPDRERGAALLTILLLVAVMAVVSAAVLERLTLATRLSANSAVLEQAHAYADSAALLVGRRLDALIEKEPGKLTLAGGWLGQPRPVAVPGGSVAVTIHDGGNCFNLNSLVAGKDDADLRQRPLAVAQFTALMELLGVRPAQARLVALAAADWIDSDSVPVQGGAEDESYLAGDRPYRAANRMMADASELRAVAGVTPDLYNLLRPWICALPAADLSALNVNTLMPQQAPLLAMLAPGKLTLDMARAMIAQRPGGGYDSTVAFWALPAARGVVPLAEAAQQAQLMTRWFKAELEVDMGGTALRQWALYDARSAPVRLVRMTWGDEG</sequence>
<keyword evidence="3 10" id="KW-0813">Transport</keyword>
<gene>
    <name evidence="13" type="ORF">GGR43_003437</name>
</gene>
<keyword evidence="5 10" id="KW-0997">Cell inner membrane</keyword>
<evidence type="ECO:0000256" key="9">
    <source>
        <dbReference type="ARBA" id="ARBA00023136"/>
    </source>
</evidence>
<evidence type="ECO:0000256" key="7">
    <source>
        <dbReference type="ARBA" id="ARBA00022927"/>
    </source>
</evidence>
<dbReference type="Proteomes" id="UP000571950">
    <property type="component" value="Unassembled WGS sequence"/>
</dbReference>
<reference evidence="13 14" key="1">
    <citation type="submission" date="2020-08" db="EMBL/GenBank/DDBJ databases">
        <title>Genomic Encyclopedia of Type Strains, Phase IV (KMG-IV): sequencing the most valuable type-strain genomes for metagenomic binning, comparative biology and taxonomic classification.</title>
        <authorList>
            <person name="Goeker M."/>
        </authorList>
    </citation>
    <scope>NUCLEOTIDE SEQUENCE [LARGE SCALE GENOMIC DNA]</scope>
    <source>
        <strain evidence="13 14">DSM 26189</strain>
    </source>
</reference>
<comment type="caution">
    <text evidence="13">The sequence shown here is derived from an EMBL/GenBank/DDBJ whole genome shotgun (WGS) entry which is preliminary data.</text>
</comment>
<dbReference type="GO" id="GO:0005886">
    <property type="term" value="C:plasma membrane"/>
    <property type="evidence" value="ECO:0007669"/>
    <property type="project" value="UniProtKB-SubCell"/>
</dbReference>
<dbReference type="PANTHER" id="PTHR38831">
    <property type="entry name" value="TYPE II SECRETION SYSTEM PROTEIN K"/>
    <property type="match status" value="1"/>
</dbReference>
<dbReference type="InterPro" id="IPR005628">
    <property type="entry name" value="GspK"/>
</dbReference>